<dbReference type="OrthoDB" id="5460823at2"/>
<feature type="coiled-coil region" evidence="2">
    <location>
        <begin position="83"/>
        <end position="110"/>
    </location>
</feature>
<dbReference type="EnsemblBacteria" id="AAS96504">
    <property type="protein sequence ID" value="AAS96504"/>
    <property type="gene ID" value="DVU_2029"/>
</dbReference>
<dbReference type="KEGG" id="dvu:DVU_2029"/>
<dbReference type="PANTHER" id="PTHR37936">
    <property type="entry name" value="TRANSPOSASE INSC FOR INSERTION ELEMENT IS2A-RELATED"/>
    <property type="match status" value="1"/>
</dbReference>
<dbReference type="PaxDb" id="882-DVU_0718"/>
<evidence type="ECO:0000313" key="6">
    <source>
        <dbReference type="EMBL" id="AAS96652.1"/>
    </source>
</evidence>
<dbReference type="GO" id="GO:0043565">
    <property type="term" value="F:sequence-specific DNA binding"/>
    <property type="evidence" value="ECO:0007669"/>
    <property type="project" value="InterPro"/>
</dbReference>
<dbReference type="GO" id="GO:0006313">
    <property type="term" value="P:DNA transposition"/>
    <property type="evidence" value="ECO:0007669"/>
    <property type="project" value="InterPro"/>
</dbReference>
<dbReference type="EMBL" id="AE017285">
    <property type="protein sequence ID" value="AAS95198.1"/>
    <property type="molecule type" value="Genomic_DNA"/>
</dbReference>
<protein>
    <submittedName>
        <fullName evidence="4">ISDvu2, transposase OrfA</fullName>
    </submittedName>
</protein>
<dbReference type="KEGG" id="dvu:DVU_0718"/>
<dbReference type="SUPFAM" id="SSF48295">
    <property type="entry name" value="TrpR-like"/>
    <property type="match status" value="1"/>
</dbReference>
<organism evidence="4 7">
    <name type="scientific">Nitratidesulfovibrio vulgaris (strain ATCC 29579 / DSM 644 / CCUG 34227 / NCIMB 8303 / VKM B-1760 / Hildenborough)</name>
    <name type="common">Desulfovibrio vulgaris</name>
    <dbReference type="NCBI Taxonomy" id="882"/>
    <lineage>
        <taxon>Bacteria</taxon>
        <taxon>Pseudomonadati</taxon>
        <taxon>Thermodesulfobacteriota</taxon>
        <taxon>Desulfovibrionia</taxon>
        <taxon>Desulfovibrionales</taxon>
        <taxon>Desulfovibrionaceae</taxon>
        <taxon>Nitratidesulfovibrio</taxon>
    </lineage>
</organism>
<dbReference type="KEGG" id="dvu:DVU_1399"/>
<dbReference type="Proteomes" id="UP000002194">
    <property type="component" value="Chromosome"/>
</dbReference>
<dbReference type="InterPro" id="IPR036388">
    <property type="entry name" value="WH-like_DNA-bd_sf"/>
</dbReference>
<evidence type="ECO:0000256" key="2">
    <source>
        <dbReference type="SAM" id="Coils"/>
    </source>
</evidence>
<dbReference type="eggNOG" id="COG2963">
    <property type="taxonomic scope" value="Bacteria"/>
</dbReference>
<dbReference type="PANTHER" id="PTHR37936:SF3">
    <property type="entry name" value="TRANSPOSASE INSC FOR INSERTION ELEMENT IS2A-RELATED"/>
    <property type="match status" value="1"/>
</dbReference>
<dbReference type="EnsemblBacteria" id="AAS95198">
    <property type="protein sequence ID" value="AAS95198"/>
    <property type="gene ID" value="DVU_0718"/>
</dbReference>
<dbReference type="HOGENOM" id="CLU_027402_25_0_7"/>
<dbReference type="InterPro" id="IPR010921">
    <property type="entry name" value="Trp_repressor/repl_initiator"/>
</dbReference>
<dbReference type="STRING" id="882.DVU_0718"/>
<accession>Q72C85</accession>
<dbReference type="AlphaFoldDB" id="Q72C85"/>
<evidence type="ECO:0000313" key="5">
    <source>
        <dbReference type="EMBL" id="AAS96504.1"/>
    </source>
</evidence>
<reference evidence="4 7" key="1">
    <citation type="journal article" date="2004" name="Nat. Biotechnol.">
        <title>The genome sequence of the anaerobic, sulfate-reducing bacterium Desulfovibrio vulgaris Hildenborough.</title>
        <authorList>
            <person name="Heidelberg J.F."/>
            <person name="Seshadri R."/>
            <person name="Haveman S.A."/>
            <person name="Hemme C.L."/>
            <person name="Paulsen I.T."/>
            <person name="Kolonay J.F."/>
            <person name="Eisen J.A."/>
            <person name="Ward N."/>
            <person name="Methe B."/>
            <person name="Brinkac L.M."/>
            <person name="Daugherty S.C."/>
            <person name="Deboy R.T."/>
            <person name="Dodson R.J."/>
            <person name="Durkin A.S."/>
            <person name="Madupu R."/>
            <person name="Nelson W.C."/>
            <person name="Sullivan S.A."/>
            <person name="Fouts D."/>
            <person name="Haft D.H."/>
            <person name="Selengut J."/>
            <person name="Peterson J.D."/>
            <person name="Davidsen T.M."/>
            <person name="Zafar N."/>
            <person name="Zhou L."/>
            <person name="Radune D."/>
            <person name="Dimitrov G."/>
            <person name="Hance M."/>
            <person name="Tran K."/>
            <person name="Khouri H."/>
            <person name="Gill J."/>
            <person name="Utterback T.R."/>
            <person name="Feldblyum T.V."/>
            <person name="Wall J.D."/>
            <person name="Voordouw G."/>
            <person name="Fraser C.M."/>
        </authorList>
    </citation>
    <scope>NUCLEOTIDE SEQUENCE [LARGE SCALE GENOMIC DNA]</scope>
    <source>
        <strain evidence="7">ATCC 29579 / DSM 644 / NCIMB 8303 / VKM B-1760 / Hildenborough</strain>
        <strain evidence="4">Hildenborough</strain>
    </source>
</reference>
<evidence type="ECO:0000256" key="1">
    <source>
        <dbReference type="ARBA" id="ARBA00009964"/>
    </source>
</evidence>
<evidence type="ECO:0000313" key="7">
    <source>
        <dbReference type="Proteomes" id="UP000002194"/>
    </source>
</evidence>
<evidence type="ECO:0000313" key="4">
    <source>
        <dbReference type="EMBL" id="AAS95877.1"/>
    </source>
</evidence>
<dbReference type="KEGG" id="dvu:DVU_2179"/>
<comment type="similarity">
    <text evidence="1">Belongs to the transposase 8 family.</text>
</comment>
<dbReference type="PATRIC" id="fig|882.5.peg.1856"/>
<evidence type="ECO:0000313" key="3">
    <source>
        <dbReference type="EMBL" id="AAS95198.1"/>
    </source>
</evidence>
<keyword evidence="7" id="KW-1185">Reference proteome</keyword>
<dbReference type="EMBL" id="AE017285">
    <property type="protein sequence ID" value="AAS96652.1"/>
    <property type="molecule type" value="Genomic_DNA"/>
</dbReference>
<dbReference type="Pfam" id="PF01527">
    <property type="entry name" value="HTH_Tnp_1"/>
    <property type="match status" value="1"/>
</dbReference>
<sequence length="132" mass="14997">MSRQSAKEISTVEVVTMVQRRRWTIAEKLRVVEESSLPGMSVSFVARKYGIAPNLVFRWRKLMSDGGKVAIQADDRVVSVAEAKALKKRIRDLERLLGRKTMEVEILKEAIDIAREKKLISRSPLPFEDGSL</sequence>
<dbReference type="EnsemblBacteria" id="AAS96652">
    <property type="protein sequence ID" value="AAS96652"/>
    <property type="gene ID" value="DVU_2179"/>
</dbReference>
<dbReference type="EMBL" id="AE017285">
    <property type="protein sequence ID" value="AAS96504.1"/>
    <property type="molecule type" value="Genomic_DNA"/>
</dbReference>
<keyword evidence="2" id="KW-0175">Coiled coil</keyword>
<name>Q72C85_NITV2</name>
<dbReference type="EnsemblBacteria" id="AAS95877">
    <property type="protein sequence ID" value="AAS95877"/>
    <property type="gene ID" value="DVU_1399"/>
</dbReference>
<dbReference type="GO" id="GO:0004803">
    <property type="term" value="F:transposase activity"/>
    <property type="evidence" value="ECO:0007669"/>
    <property type="project" value="InterPro"/>
</dbReference>
<dbReference type="InterPro" id="IPR002514">
    <property type="entry name" value="Transposase_8"/>
</dbReference>
<proteinExistence type="inferred from homology"/>
<dbReference type="EMBL" id="AE017285">
    <property type="protein sequence ID" value="AAS95877.1"/>
    <property type="molecule type" value="Genomic_DNA"/>
</dbReference>
<gene>
    <name evidence="3" type="ordered locus">DVU_0718</name>
    <name evidence="4" type="ordered locus">DVU_1399</name>
    <name evidence="5" type="ordered locus">DVU_2029</name>
    <name evidence="6" type="ordered locus">DVU_2179</name>
</gene>
<dbReference type="Gene3D" id="1.10.10.10">
    <property type="entry name" value="Winged helix-like DNA-binding domain superfamily/Winged helix DNA-binding domain"/>
    <property type="match status" value="1"/>
</dbReference>